<feature type="domain" description="Rhodanese" evidence="3">
    <location>
        <begin position="178"/>
        <end position="291"/>
    </location>
</feature>
<dbReference type="PANTHER" id="PTHR11364:SF27">
    <property type="entry name" value="SULFURTRANSFERASE"/>
    <property type="match status" value="1"/>
</dbReference>
<proteinExistence type="predicted"/>
<reference evidence="4 5" key="1">
    <citation type="submission" date="2018-03" db="EMBL/GenBank/DDBJ databases">
        <title>Genomic Encyclopedia of Type Strains, Phase III (KMG-III): the genomes of soil and plant-associated and newly described type strains.</title>
        <authorList>
            <person name="Whitman W."/>
        </authorList>
    </citation>
    <scope>NUCLEOTIDE SEQUENCE [LARGE SCALE GENOMIC DNA]</scope>
    <source>
        <strain evidence="4 5">MWH-P2sevCIIIb</strain>
    </source>
</reference>
<evidence type="ECO:0000313" key="5">
    <source>
        <dbReference type="Proteomes" id="UP000238308"/>
    </source>
</evidence>
<dbReference type="PROSITE" id="PS50206">
    <property type="entry name" value="RHODANESE_3"/>
    <property type="match status" value="2"/>
</dbReference>
<dbReference type="SMART" id="SM00450">
    <property type="entry name" value="RHOD"/>
    <property type="match status" value="2"/>
</dbReference>
<accession>A0A2T0XJB2</accession>
<dbReference type="AlphaFoldDB" id="A0A2T0XJB2"/>
<evidence type="ECO:0000313" key="4">
    <source>
        <dbReference type="EMBL" id="PRY99015.1"/>
    </source>
</evidence>
<evidence type="ECO:0000259" key="3">
    <source>
        <dbReference type="PROSITE" id="PS50206"/>
    </source>
</evidence>
<keyword evidence="1 4" id="KW-0808">Transferase</keyword>
<keyword evidence="4" id="KW-0670">Pyruvate</keyword>
<comment type="caution">
    <text evidence="4">The sequence shown here is derived from an EMBL/GenBank/DDBJ whole genome shotgun (WGS) entry which is preliminary data.</text>
</comment>
<keyword evidence="5" id="KW-1185">Reference proteome</keyword>
<dbReference type="EMBL" id="PVTV01000011">
    <property type="protein sequence ID" value="PRY99015.1"/>
    <property type="molecule type" value="Genomic_DNA"/>
</dbReference>
<dbReference type="InterPro" id="IPR001307">
    <property type="entry name" value="Thiosulphate_STrfase_CS"/>
</dbReference>
<dbReference type="RefSeq" id="WP_259673381.1">
    <property type="nucleotide sequence ID" value="NZ_PVTV01000011.1"/>
</dbReference>
<dbReference type="PROSITE" id="PS00380">
    <property type="entry name" value="RHODANESE_1"/>
    <property type="match status" value="1"/>
</dbReference>
<organism evidence="4 5">
    <name type="scientific">Jezberella montanilacus</name>
    <dbReference type="NCBI Taxonomy" id="323426"/>
    <lineage>
        <taxon>Bacteria</taxon>
        <taxon>Pseudomonadati</taxon>
        <taxon>Pseudomonadota</taxon>
        <taxon>Betaproteobacteria</taxon>
        <taxon>Burkholderiales</taxon>
        <taxon>Alcaligenaceae</taxon>
        <taxon>Jezberella</taxon>
    </lineage>
</organism>
<dbReference type="InterPro" id="IPR001763">
    <property type="entry name" value="Rhodanese-like_dom"/>
</dbReference>
<dbReference type="CDD" id="cd01449">
    <property type="entry name" value="TST_Repeat_2"/>
    <property type="match status" value="1"/>
</dbReference>
<dbReference type="InterPro" id="IPR045078">
    <property type="entry name" value="TST/MPST-like"/>
</dbReference>
<protein>
    <submittedName>
        <fullName evidence="4">Thiosulfate/3-mercaptopyruvate sulfurtransferase</fullName>
    </submittedName>
</protein>
<dbReference type="PANTHER" id="PTHR11364">
    <property type="entry name" value="THIOSULFATE SULFERTANSFERASE"/>
    <property type="match status" value="1"/>
</dbReference>
<gene>
    <name evidence="4" type="ORF">BCM14_0452</name>
</gene>
<dbReference type="GO" id="GO:0004792">
    <property type="term" value="F:thiosulfate-cyanide sulfurtransferase activity"/>
    <property type="evidence" value="ECO:0007669"/>
    <property type="project" value="InterPro"/>
</dbReference>
<dbReference type="Proteomes" id="UP000238308">
    <property type="component" value="Unassembled WGS sequence"/>
</dbReference>
<name>A0A2T0XJB2_9BURK</name>
<dbReference type="InterPro" id="IPR036873">
    <property type="entry name" value="Rhodanese-like_dom_sf"/>
</dbReference>
<dbReference type="Gene3D" id="3.40.250.10">
    <property type="entry name" value="Rhodanese-like domain"/>
    <property type="match status" value="2"/>
</dbReference>
<keyword evidence="2" id="KW-0677">Repeat</keyword>
<dbReference type="Pfam" id="PF00581">
    <property type="entry name" value="Rhodanese"/>
    <property type="match status" value="2"/>
</dbReference>
<evidence type="ECO:0000256" key="2">
    <source>
        <dbReference type="ARBA" id="ARBA00022737"/>
    </source>
</evidence>
<sequence>MPDEDEEMTARPIMTAEALQEIAARPDAGKKLLICDCRYDLVDHELGAKQYQAAHIPGARYVNLGSELSAAKTGLNGRHPLPRRETFAQLLASMGLNQDTLLVAYDGNGSTYAARLWWMARWVGHTRVVVLDGGIKAWQSAGYELSADTPDARPKGNFVLGPERVKLVDLDNMKAGLGHPDRVVIDARANDRFHGQNETIDKLAGHIPGARNRPCGQNLREDGKFKDAASLRNEFEQLLDGFTPEQVVSSCGSGVTACNNLIAMELAGLTGAALYGGSWSEWSTQPGAPVEV</sequence>
<evidence type="ECO:0000256" key="1">
    <source>
        <dbReference type="ARBA" id="ARBA00022679"/>
    </source>
</evidence>
<dbReference type="CDD" id="cd01448">
    <property type="entry name" value="TST_Repeat_1"/>
    <property type="match status" value="1"/>
</dbReference>
<feature type="domain" description="Rhodanese" evidence="3">
    <location>
        <begin position="28"/>
        <end position="147"/>
    </location>
</feature>
<dbReference type="SUPFAM" id="SSF52821">
    <property type="entry name" value="Rhodanese/Cell cycle control phosphatase"/>
    <property type="match status" value="2"/>
</dbReference>